<accession>A0A814NHJ7</accession>
<organism evidence="1 3">
    <name type="scientific">Didymodactylos carnosus</name>
    <dbReference type="NCBI Taxonomy" id="1234261"/>
    <lineage>
        <taxon>Eukaryota</taxon>
        <taxon>Metazoa</taxon>
        <taxon>Spiralia</taxon>
        <taxon>Gnathifera</taxon>
        <taxon>Rotifera</taxon>
        <taxon>Eurotatoria</taxon>
        <taxon>Bdelloidea</taxon>
        <taxon>Philodinida</taxon>
        <taxon>Philodinidae</taxon>
        <taxon>Didymodactylos</taxon>
    </lineage>
</organism>
<evidence type="ECO:0000313" key="1">
    <source>
        <dbReference type="EMBL" id="CAF1092336.1"/>
    </source>
</evidence>
<dbReference type="AlphaFoldDB" id="A0A814NHJ7"/>
<protein>
    <submittedName>
        <fullName evidence="1">Uncharacterized protein</fullName>
    </submittedName>
</protein>
<evidence type="ECO:0000313" key="2">
    <source>
        <dbReference type="EMBL" id="CAF3857787.1"/>
    </source>
</evidence>
<dbReference type="EMBL" id="CAJOBC010005268">
    <property type="protein sequence ID" value="CAF3857787.1"/>
    <property type="molecule type" value="Genomic_DNA"/>
</dbReference>
<proteinExistence type="predicted"/>
<dbReference type="Proteomes" id="UP000681722">
    <property type="component" value="Unassembled WGS sequence"/>
</dbReference>
<dbReference type="Proteomes" id="UP000663829">
    <property type="component" value="Unassembled WGS sequence"/>
</dbReference>
<gene>
    <name evidence="1" type="ORF">GPM918_LOCUS18325</name>
    <name evidence="2" type="ORF">SRO942_LOCUS18322</name>
</gene>
<name>A0A814NHJ7_9BILA</name>
<reference evidence="1" key="1">
    <citation type="submission" date="2021-02" db="EMBL/GenBank/DDBJ databases">
        <authorList>
            <person name="Nowell W R."/>
        </authorList>
    </citation>
    <scope>NUCLEOTIDE SEQUENCE</scope>
</reference>
<keyword evidence="3" id="KW-1185">Reference proteome</keyword>
<evidence type="ECO:0000313" key="3">
    <source>
        <dbReference type="Proteomes" id="UP000663829"/>
    </source>
</evidence>
<sequence length="462" mass="53601">MSVEQSETSLPLQLFTFDTWEGFTRQRLQINYENTLALWYSLPPGLPLGKQNVKYYTRTQQRNRLRKLKLYAFYCTLLNRSFLKKKVRARGFKLWNSTLNVPDTQDDSLYSIYAKLGGITEQFMAKGEQYDSTINYEELFKAGRTVWFMIAFQIQMNIKMTLTDSIFGYNMLYPYTDDLVDSNDITNESKKDFAKVFFERLLYGDIDQPKDADPPKFLGDRTPADSRLPSSLTAHADRVGKIFDMVKFIENDWSRLKYKEVYYGLATIHECQMKSTLQHATDDYIPQLKTIEEISAQKGGASLIAAGFLIEGTLTYEKMAHLEYLGFGLQLLDDLQDVQEDLKNNHRTIFTQAICDHQSLDIPTGKLIQYYFCSRAGDKFEEDKLINQSANATNTVTLAQYVRISMVNFSLLLILEAASKLEQYYSKQFYHDLNTLSPLSLKDLAVARIEDRIFNIVRHQWF</sequence>
<dbReference type="EMBL" id="CAJNOQ010005268">
    <property type="protein sequence ID" value="CAF1092336.1"/>
    <property type="molecule type" value="Genomic_DNA"/>
</dbReference>
<dbReference type="OrthoDB" id="9998769at2759"/>
<comment type="caution">
    <text evidence="1">The sequence shown here is derived from an EMBL/GenBank/DDBJ whole genome shotgun (WGS) entry which is preliminary data.</text>
</comment>